<comment type="similarity">
    <text evidence="1">Belongs to the glycosyltransferase 2 family.</text>
</comment>
<dbReference type="OrthoDB" id="3177103at2"/>
<dbReference type="AlphaFoldDB" id="A0A502E140"/>
<feature type="region of interest" description="Disordered" evidence="2">
    <location>
        <begin position="252"/>
        <end position="278"/>
    </location>
</feature>
<accession>A0A502E140</accession>
<name>A0A502E140_9MYCO</name>
<evidence type="ECO:0000256" key="2">
    <source>
        <dbReference type="SAM" id="MobiDB-lite"/>
    </source>
</evidence>
<organism evidence="4 5">
    <name type="scientific">Mycolicibacterium hodleri</name>
    <dbReference type="NCBI Taxonomy" id="49897"/>
    <lineage>
        <taxon>Bacteria</taxon>
        <taxon>Bacillati</taxon>
        <taxon>Actinomycetota</taxon>
        <taxon>Actinomycetes</taxon>
        <taxon>Mycobacteriales</taxon>
        <taxon>Mycobacteriaceae</taxon>
        <taxon>Mycolicibacterium</taxon>
    </lineage>
</organism>
<feature type="domain" description="Glycosyltransferase 2-like" evidence="3">
    <location>
        <begin position="21"/>
        <end position="173"/>
    </location>
</feature>
<evidence type="ECO:0000256" key="1">
    <source>
        <dbReference type="ARBA" id="ARBA00006739"/>
    </source>
</evidence>
<dbReference type="RefSeq" id="WP_140696350.1">
    <property type="nucleotide sequence ID" value="NZ_RCZG01000012.1"/>
</dbReference>
<dbReference type="SUPFAM" id="SSF53448">
    <property type="entry name" value="Nucleotide-diphospho-sugar transferases"/>
    <property type="match status" value="1"/>
</dbReference>
<dbReference type="Proteomes" id="UP000320095">
    <property type="component" value="Unassembled WGS sequence"/>
</dbReference>
<keyword evidence="4" id="KW-0808">Transferase</keyword>
<dbReference type="InterPro" id="IPR001173">
    <property type="entry name" value="Glyco_trans_2-like"/>
</dbReference>
<evidence type="ECO:0000259" key="3">
    <source>
        <dbReference type="Pfam" id="PF00535"/>
    </source>
</evidence>
<evidence type="ECO:0000313" key="5">
    <source>
        <dbReference type="Proteomes" id="UP000320095"/>
    </source>
</evidence>
<dbReference type="Gene3D" id="3.90.550.10">
    <property type="entry name" value="Spore Coat Polysaccharide Biosynthesis Protein SpsA, Chain A"/>
    <property type="match status" value="1"/>
</dbReference>
<dbReference type="InterPro" id="IPR029044">
    <property type="entry name" value="Nucleotide-diphossugar_trans"/>
</dbReference>
<dbReference type="Pfam" id="PF00535">
    <property type="entry name" value="Glycos_transf_2"/>
    <property type="match status" value="1"/>
</dbReference>
<sequence>MSNIVSIWDASSLATERPTVTVVIPALNEARNLPHVAARMPADVDEVVFVDGHSVDDTVAVAQRLWPNAIHIRQTRRGKGNALACGFEVASGDIVVMIDADGSTDPHEIPGFVGALIAGADFAKGSRFIQGGGSADITTLRRFGNKGLNGLVNLVFSTKYTDLCYGYNAFWRRCLDVMDLPDTAISSAQWGDGFEIETLINVRVAARGLQISEVASYEESRIHGVSNLNAFRDGIRVLHTIWREFSKGRAARRQTGKHHSSLGEFSPTTANPDISKSA</sequence>
<gene>
    <name evidence="4" type="ORF">EAH80_23330</name>
</gene>
<evidence type="ECO:0000313" key="4">
    <source>
        <dbReference type="EMBL" id="TPG31435.1"/>
    </source>
</evidence>
<feature type="compositionally biased region" description="Polar residues" evidence="2">
    <location>
        <begin position="266"/>
        <end position="278"/>
    </location>
</feature>
<dbReference type="InterPro" id="IPR050256">
    <property type="entry name" value="Glycosyltransferase_2"/>
</dbReference>
<dbReference type="PANTHER" id="PTHR48090:SF7">
    <property type="entry name" value="RFBJ PROTEIN"/>
    <property type="match status" value="1"/>
</dbReference>
<proteinExistence type="inferred from homology"/>
<dbReference type="PANTHER" id="PTHR48090">
    <property type="entry name" value="UNDECAPRENYL-PHOSPHATE 4-DEOXY-4-FORMAMIDO-L-ARABINOSE TRANSFERASE-RELATED"/>
    <property type="match status" value="1"/>
</dbReference>
<reference evidence="4 5" key="1">
    <citation type="journal article" date="2019" name="Environ. Microbiol.">
        <title>Species interactions and distinct microbial communities in high Arctic permafrost affected cryosols are associated with the CH4 and CO2 gas fluxes.</title>
        <authorList>
            <person name="Altshuler I."/>
            <person name="Hamel J."/>
            <person name="Turney S."/>
            <person name="Magnuson E."/>
            <person name="Levesque R."/>
            <person name="Greer C."/>
            <person name="Whyte L.G."/>
        </authorList>
    </citation>
    <scope>NUCLEOTIDE SEQUENCE [LARGE SCALE GENOMIC DNA]</scope>
    <source>
        <strain evidence="4 5">S5.20</strain>
    </source>
</reference>
<keyword evidence="5" id="KW-1185">Reference proteome</keyword>
<dbReference type="GO" id="GO:0016740">
    <property type="term" value="F:transferase activity"/>
    <property type="evidence" value="ECO:0007669"/>
    <property type="project" value="UniProtKB-KW"/>
</dbReference>
<dbReference type="EMBL" id="RCZG01000012">
    <property type="protein sequence ID" value="TPG31435.1"/>
    <property type="molecule type" value="Genomic_DNA"/>
</dbReference>
<comment type="caution">
    <text evidence="4">The sequence shown here is derived from an EMBL/GenBank/DDBJ whole genome shotgun (WGS) entry which is preliminary data.</text>
</comment>
<dbReference type="CDD" id="cd04179">
    <property type="entry name" value="DPM_DPG-synthase_like"/>
    <property type="match status" value="1"/>
</dbReference>
<protein>
    <submittedName>
        <fullName evidence="4">Glycosyltransferase family 2 protein</fullName>
    </submittedName>
</protein>